<dbReference type="Proteomes" id="UP001281130">
    <property type="component" value="Unassembled WGS sequence"/>
</dbReference>
<dbReference type="NCBIfam" id="TIGR03537">
    <property type="entry name" value="DapC"/>
    <property type="match status" value="1"/>
</dbReference>
<keyword evidence="2 6" id="KW-0032">Aminotransferase</keyword>
<dbReference type="Pfam" id="PF00155">
    <property type="entry name" value="Aminotran_1_2"/>
    <property type="match status" value="1"/>
</dbReference>
<dbReference type="EMBL" id="CP007514">
    <property type="protein sequence ID" value="AHY47957.1"/>
    <property type="molecule type" value="Genomic_DNA"/>
</dbReference>
<dbReference type="EMBL" id="JAWXXX010000001">
    <property type="protein sequence ID" value="MDX5892595.1"/>
    <property type="molecule type" value="Genomic_DNA"/>
</dbReference>
<evidence type="ECO:0000313" key="7">
    <source>
        <dbReference type="Proteomes" id="UP000025229"/>
    </source>
</evidence>
<dbReference type="STRING" id="42256.RradSPS_2674"/>
<organism evidence="5 7">
    <name type="scientific">Rubrobacter radiotolerans</name>
    <name type="common">Arthrobacter radiotolerans</name>
    <dbReference type="NCBI Taxonomy" id="42256"/>
    <lineage>
        <taxon>Bacteria</taxon>
        <taxon>Bacillati</taxon>
        <taxon>Actinomycetota</taxon>
        <taxon>Rubrobacteria</taxon>
        <taxon>Rubrobacterales</taxon>
        <taxon>Rubrobacteraceae</taxon>
        <taxon>Rubrobacter</taxon>
    </lineage>
</organism>
<reference evidence="6" key="2">
    <citation type="submission" date="2023-11" db="EMBL/GenBank/DDBJ databases">
        <title>MicrobeMod: A computational toolkit for identifying prokaryotic methylation and restriction-modification with nanopore sequencing.</title>
        <authorList>
            <person name="Crits-Christoph A."/>
            <person name="Kang S.C."/>
            <person name="Lee H."/>
            <person name="Ostrov N."/>
        </authorList>
    </citation>
    <scope>NUCLEOTIDE SEQUENCE</scope>
    <source>
        <strain evidence="6">ATCC 51242</strain>
    </source>
</reference>
<dbReference type="PANTHER" id="PTHR42832">
    <property type="entry name" value="AMINO ACID AMINOTRANSFERASE"/>
    <property type="match status" value="1"/>
</dbReference>
<protein>
    <submittedName>
        <fullName evidence="5 6">Succinyldiaminopimelate transaminase</fullName>
        <ecNumber evidence="6">2.6.1.17</ecNumber>
    </submittedName>
</protein>
<evidence type="ECO:0000256" key="1">
    <source>
        <dbReference type="ARBA" id="ARBA00001933"/>
    </source>
</evidence>
<dbReference type="KEGG" id="rrd:RradSPS_2674"/>
<dbReference type="PANTHER" id="PTHR42832:SF3">
    <property type="entry name" value="L-GLUTAMINE--4-(METHYLSULFANYL)-2-OXOBUTANOATE AMINOTRANSFERASE"/>
    <property type="match status" value="1"/>
</dbReference>
<dbReference type="EC" id="2.6.1.17" evidence="6"/>
<dbReference type="GO" id="GO:0030170">
    <property type="term" value="F:pyridoxal phosphate binding"/>
    <property type="evidence" value="ECO:0007669"/>
    <property type="project" value="InterPro"/>
</dbReference>
<dbReference type="GO" id="GO:0009016">
    <property type="term" value="F:succinyldiaminopimelate transaminase activity"/>
    <property type="evidence" value="ECO:0007669"/>
    <property type="project" value="UniProtKB-EC"/>
</dbReference>
<feature type="domain" description="Aminotransferase class I/classII large" evidence="4">
    <location>
        <begin position="39"/>
        <end position="384"/>
    </location>
</feature>
<keyword evidence="3 6" id="KW-0808">Transferase</keyword>
<evidence type="ECO:0000313" key="6">
    <source>
        <dbReference type="EMBL" id="MDX5892595.1"/>
    </source>
</evidence>
<dbReference type="Gene3D" id="3.90.1150.10">
    <property type="entry name" value="Aspartate Aminotransferase, domain 1"/>
    <property type="match status" value="1"/>
</dbReference>
<dbReference type="eggNOG" id="COG0436">
    <property type="taxonomic scope" value="Bacteria"/>
</dbReference>
<sequence length="390" mass="43179">MRKSDATLTLNPVLEEQGAYPLLKLDERREELKAKGATLFDFGAGDPREPTDPKIRQALIDGVPTVSQYPSAAGKPELRAAFSSWAERRHGATLDPATEVVPATGSKEAIFHAPFAFIHHSHERRGVAYGTPGYPVYERGTLFAGGEALPVKLTERNGFLLRPEDVDPERTRIVWINYPHNPTGATAPLDYLEEMAAFCREHDILLFSDECYNEVYDETSEPPPSILEVTKTRTLAFCSLSKRSGMTGYRSAMMAGDAELVAAMKKLRPSVGVAPPAFVQDAATAAWSDDAHVRERNRIFSEKRRIFTGFFREAGIRFLETDASFYLWAEVPQAFGGDDEVYALRLMDEGIVVAPGRSFGAGGEGYFRVALVPTPEGCREAVQRWRRVTG</sequence>
<dbReference type="InterPro" id="IPR019877">
    <property type="entry name" value="DapC"/>
</dbReference>
<gene>
    <name evidence="6" type="primary">dapC</name>
    <name evidence="5" type="ORF">RradSPS_2674</name>
    <name evidence="6" type="ORF">SIL72_01000</name>
</gene>
<proteinExistence type="predicted"/>
<dbReference type="InterPro" id="IPR015421">
    <property type="entry name" value="PyrdxlP-dep_Trfase_major"/>
</dbReference>
<dbReference type="SUPFAM" id="SSF53383">
    <property type="entry name" value="PLP-dependent transferases"/>
    <property type="match status" value="1"/>
</dbReference>
<dbReference type="InterPro" id="IPR050881">
    <property type="entry name" value="LL-DAP_aminotransferase"/>
</dbReference>
<name>A0A023X665_RUBRA</name>
<dbReference type="AlphaFoldDB" id="A0A023X665"/>
<dbReference type="CDD" id="cd00609">
    <property type="entry name" value="AAT_like"/>
    <property type="match status" value="1"/>
</dbReference>
<dbReference type="InterPro" id="IPR015422">
    <property type="entry name" value="PyrdxlP-dep_Trfase_small"/>
</dbReference>
<evidence type="ECO:0000256" key="2">
    <source>
        <dbReference type="ARBA" id="ARBA00022576"/>
    </source>
</evidence>
<evidence type="ECO:0000256" key="3">
    <source>
        <dbReference type="ARBA" id="ARBA00022679"/>
    </source>
</evidence>
<evidence type="ECO:0000313" key="5">
    <source>
        <dbReference type="EMBL" id="AHY47957.1"/>
    </source>
</evidence>
<dbReference type="InterPro" id="IPR015424">
    <property type="entry name" value="PyrdxlP-dep_Trfase"/>
</dbReference>
<dbReference type="Proteomes" id="UP000025229">
    <property type="component" value="Chromosome"/>
</dbReference>
<reference evidence="5" key="1">
    <citation type="submission" date="2014-03" db="EMBL/GenBank/DDBJ databases">
        <title>Complete genome sequence of the Radio-Resistant Rubrobacter radiotolerans RSPS-4.</title>
        <authorList>
            <person name="Egas C.C."/>
            <person name="Barroso C.C."/>
            <person name="Froufe H.J.C."/>
            <person name="Pacheco J.J."/>
            <person name="Albuquerque L.L."/>
            <person name="da Costa M.M.S."/>
        </authorList>
    </citation>
    <scope>NUCLEOTIDE SEQUENCE [LARGE SCALE GENOMIC DNA]</scope>
    <source>
        <strain evidence="5">RSPS-4</strain>
    </source>
</reference>
<dbReference type="PATRIC" id="fig|42256.3.peg.2725"/>
<dbReference type="InterPro" id="IPR004839">
    <property type="entry name" value="Aminotransferase_I/II_large"/>
</dbReference>
<evidence type="ECO:0000259" key="4">
    <source>
        <dbReference type="Pfam" id="PF00155"/>
    </source>
</evidence>
<dbReference type="Gene3D" id="3.40.640.10">
    <property type="entry name" value="Type I PLP-dependent aspartate aminotransferase-like (Major domain)"/>
    <property type="match status" value="1"/>
</dbReference>
<keyword evidence="7" id="KW-1185">Reference proteome</keyword>
<comment type="cofactor">
    <cofactor evidence="1">
        <name>pyridoxal 5'-phosphate</name>
        <dbReference type="ChEBI" id="CHEBI:597326"/>
    </cofactor>
</comment>
<accession>A0A023X665</accession>
<dbReference type="HOGENOM" id="CLU_017584_4_5_11"/>
<dbReference type="RefSeq" id="WP_038683280.1">
    <property type="nucleotide sequence ID" value="NZ_CP007514.1"/>
</dbReference>